<name>A0AA88A0B8_FICCA</name>
<dbReference type="Proteomes" id="UP001187192">
    <property type="component" value="Unassembled WGS sequence"/>
</dbReference>
<feature type="coiled-coil region" evidence="1">
    <location>
        <begin position="5"/>
        <end position="32"/>
    </location>
</feature>
<dbReference type="EMBL" id="BTGU01000021">
    <property type="protein sequence ID" value="GMN45738.1"/>
    <property type="molecule type" value="Genomic_DNA"/>
</dbReference>
<evidence type="ECO:0000313" key="3">
    <source>
        <dbReference type="EMBL" id="GMN45738.1"/>
    </source>
</evidence>
<keyword evidence="4" id="KW-1185">Reference proteome</keyword>
<protein>
    <submittedName>
        <fullName evidence="3">Uncharacterized protein</fullName>
    </submittedName>
</protein>
<keyword evidence="1" id="KW-0175">Coiled coil</keyword>
<gene>
    <name evidence="3" type="ORF">TIFTF001_014932</name>
</gene>
<sequence length="128" mass="14280">MSDQEGFLRQLIAKANEELKKLRKENREKEITQLLFKGLVEPNCLQDLSLEDLNDLSMLIDQYLKDIDQRMEKLSHGQAQEEDFKPPTVAVQVKAVAAVESPSGMPSHPKMDQGLDDQPAGGDATTTT</sequence>
<reference evidence="3" key="1">
    <citation type="submission" date="2023-07" db="EMBL/GenBank/DDBJ databases">
        <title>draft genome sequence of fig (Ficus carica).</title>
        <authorList>
            <person name="Takahashi T."/>
            <person name="Nishimura K."/>
        </authorList>
    </citation>
    <scope>NUCLEOTIDE SEQUENCE</scope>
</reference>
<feature type="region of interest" description="Disordered" evidence="2">
    <location>
        <begin position="97"/>
        <end position="128"/>
    </location>
</feature>
<evidence type="ECO:0000256" key="1">
    <source>
        <dbReference type="SAM" id="Coils"/>
    </source>
</evidence>
<dbReference type="AlphaFoldDB" id="A0AA88A0B8"/>
<comment type="caution">
    <text evidence="3">The sequence shown here is derived from an EMBL/GenBank/DDBJ whole genome shotgun (WGS) entry which is preliminary data.</text>
</comment>
<evidence type="ECO:0000313" key="4">
    <source>
        <dbReference type="Proteomes" id="UP001187192"/>
    </source>
</evidence>
<organism evidence="3 4">
    <name type="scientific">Ficus carica</name>
    <name type="common">Common fig</name>
    <dbReference type="NCBI Taxonomy" id="3494"/>
    <lineage>
        <taxon>Eukaryota</taxon>
        <taxon>Viridiplantae</taxon>
        <taxon>Streptophyta</taxon>
        <taxon>Embryophyta</taxon>
        <taxon>Tracheophyta</taxon>
        <taxon>Spermatophyta</taxon>
        <taxon>Magnoliopsida</taxon>
        <taxon>eudicotyledons</taxon>
        <taxon>Gunneridae</taxon>
        <taxon>Pentapetalae</taxon>
        <taxon>rosids</taxon>
        <taxon>fabids</taxon>
        <taxon>Rosales</taxon>
        <taxon>Moraceae</taxon>
        <taxon>Ficeae</taxon>
        <taxon>Ficus</taxon>
    </lineage>
</organism>
<proteinExistence type="predicted"/>
<evidence type="ECO:0000256" key="2">
    <source>
        <dbReference type="SAM" id="MobiDB-lite"/>
    </source>
</evidence>
<accession>A0AA88A0B8</accession>